<dbReference type="InterPro" id="IPR029055">
    <property type="entry name" value="Ntn_hydrolases_N"/>
</dbReference>
<dbReference type="InterPro" id="IPR046348">
    <property type="entry name" value="SIS_dom_sf"/>
</dbReference>
<feature type="coiled-coil region" evidence="7">
    <location>
        <begin position="54"/>
        <end position="81"/>
    </location>
</feature>
<dbReference type="GO" id="GO:0006002">
    <property type="term" value="P:fructose 6-phosphate metabolic process"/>
    <property type="evidence" value="ECO:0007669"/>
    <property type="project" value="TreeGrafter"/>
</dbReference>
<evidence type="ECO:0000259" key="9">
    <source>
        <dbReference type="PROSITE" id="PS51278"/>
    </source>
</evidence>
<evidence type="ECO:0000256" key="1">
    <source>
        <dbReference type="ARBA" id="ARBA00001031"/>
    </source>
</evidence>
<dbReference type="PANTHER" id="PTHR10937:SF0">
    <property type="entry name" value="GLUTAMINE--FRUCTOSE-6-PHOSPHATE TRANSAMINASE (ISOMERIZING)"/>
    <property type="match status" value="1"/>
</dbReference>
<keyword evidence="11" id="KW-1185">Reference proteome</keyword>
<dbReference type="EC" id="2.6.1.16" evidence="2"/>
<reference evidence="10 11" key="1">
    <citation type="submission" date="2020-02" db="EMBL/GenBank/DDBJ databases">
        <authorList>
            <person name="Ferguson B K."/>
        </authorList>
    </citation>
    <scope>NUCLEOTIDE SEQUENCE [LARGE SCALE GENOMIC DNA]</scope>
</reference>
<dbReference type="Pfam" id="PF13857">
    <property type="entry name" value="Ank_5"/>
    <property type="match status" value="1"/>
</dbReference>
<dbReference type="EMBL" id="CADCXU010005878">
    <property type="protein sequence ID" value="CAA9997520.1"/>
    <property type="molecule type" value="Genomic_DNA"/>
</dbReference>
<dbReference type="CDD" id="cd00714">
    <property type="entry name" value="GFAT"/>
    <property type="match status" value="1"/>
</dbReference>
<dbReference type="InterPro" id="IPR036770">
    <property type="entry name" value="Ankyrin_rpt-contain_sf"/>
</dbReference>
<dbReference type="PROSITE" id="PS50088">
    <property type="entry name" value="ANK_REPEAT"/>
    <property type="match status" value="1"/>
</dbReference>
<dbReference type="SMART" id="SM00248">
    <property type="entry name" value="ANK"/>
    <property type="match status" value="1"/>
</dbReference>
<keyword evidence="4" id="KW-0808">Transferase</keyword>
<evidence type="ECO:0000256" key="7">
    <source>
        <dbReference type="SAM" id="Coils"/>
    </source>
</evidence>
<dbReference type="GO" id="GO:0004360">
    <property type="term" value="F:glutamine-fructose-6-phosphate transaminase (isomerizing) activity"/>
    <property type="evidence" value="ECO:0007669"/>
    <property type="project" value="UniProtKB-EC"/>
</dbReference>
<dbReference type="GO" id="GO:0006487">
    <property type="term" value="P:protein N-linked glycosylation"/>
    <property type="evidence" value="ECO:0007669"/>
    <property type="project" value="TreeGrafter"/>
</dbReference>
<dbReference type="InterPro" id="IPR017932">
    <property type="entry name" value="GATase_2_dom"/>
</dbReference>
<dbReference type="InterPro" id="IPR016024">
    <property type="entry name" value="ARM-type_fold"/>
</dbReference>
<evidence type="ECO:0000256" key="4">
    <source>
        <dbReference type="ARBA" id="ARBA00022679"/>
    </source>
</evidence>
<dbReference type="PROSITE" id="PS51278">
    <property type="entry name" value="GATASE_TYPE_2"/>
    <property type="match status" value="1"/>
</dbReference>
<dbReference type="Proteomes" id="UP000479000">
    <property type="component" value="Unassembled WGS sequence"/>
</dbReference>
<dbReference type="PROSITE" id="PS50297">
    <property type="entry name" value="ANK_REP_REGION"/>
    <property type="match status" value="1"/>
</dbReference>
<name>A0A6H5G454_9HEMI</name>
<dbReference type="AlphaFoldDB" id="A0A6H5G454"/>
<evidence type="ECO:0000256" key="8">
    <source>
        <dbReference type="SAM" id="MobiDB-lite"/>
    </source>
</evidence>
<gene>
    <name evidence="10" type="ORF">NTEN_LOCUS3814</name>
</gene>
<accession>A0A6H5G454</accession>
<evidence type="ECO:0000256" key="5">
    <source>
        <dbReference type="ARBA" id="ARBA00022962"/>
    </source>
</evidence>
<feature type="repeat" description="ANK" evidence="6">
    <location>
        <begin position="697"/>
        <end position="729"/>
    </location>
</feature>
<dbReference type="Gene3D" id="1.25.10.10">
    <property type="entry name" value="Leucine-rich Repeat Variant"/>
    <property type="match status" value="1"/>
</dbReference>
<organism evidence="10 11">
    <name type="scientific">Nesidiocoris tenuis</name>
    <dbReference type="NCBI Taxonomy" id="355587"/>
    <lineage>
        <taxon>Eukaryota</taxon>
        <taxon>Metazoa</taxon>
        <taxon>Ecdysozoa</taxon>
        <taxon>Arthropoda</taxon>
        <taxon>Hexapoda</taxon>
        <taxon>Insecta</taxon>
        <taxon>Pterygota</taxon>
        <taxon>Neoptera</taxon>
        <taxon>Paraneoptera</taxon>
        <taxon>Hemiptera</taxon>
        <taxon>Heteroptera</taxon>
        <taxon>Panheteroptera</taxon>
        <taxon>Cimicomorpha</taxon>
        <taxon>Miridae</taxon>
        <taxon>Dicyphina</taxon>
        <taxon>Nesidiocoris</taxon>
    </lineage>
</organism>
<dbReference type="SUPFAM" id="SSF48403">
    <property type="entry name" value="Ankyrin repeat"/>
    <property type="match status" value="1"/>
</dbReference>
<evidence type="ECO:0000256" key="2">
    <source>
        <dbReference type="ARBA" id="ARBA00012916"/>
    </source>
</evidence>
<dbReference type="PANTHER" id="PTHR10937">
    <property type="entry name" value="GLUCOSAMINE--FRUCTOSE-6-PHOSPHATE AMINOTRANSFERASE, ISOMERIZING"/>
    <property type="match status" value="1"/>
</dbReference>
<dbReference type="SUPFAM" id="SSF56235">
    <property type="entry name" value="N-terminal nucleophile aminohydrolases (Ntn hydrolases)"/>
    <property type="match status" value="1"/>
</dbReference>
<evidence type="ECO:0000313" key="10">
    <source>
        <dbReference type="EMBL" id="CAA9997520.1"/>
    </source>
</evidence>
<dbReference type="GO" id="GO:0006047">
    <property type="term" value="P:UDP-N-acetylglucosamine metabolic process"/>
    <property type="evidence" value="ECO:0007669"/>
    <property type="project" value="TreeGrafter"/>
</dbReference>
<proteinExistence type="predicted"/>
<comment type="catalytic activity">
    <reaction evidence="1">
        <text>D-fructose 6-phosphate + L-glutamine = D-glucosamine 6-phosphate + L-glutamate</text>
        <dbReference type="Rhea" id="RHEA:13237"/>
        <dbReference type="ChEBI" id="CHEBI:29985"/>
        <dbReference type="ChEBI" id="CHEBI:58359"/>
        <dbReference type="ChEBI" id="CHEBI:58725"/>
        <dbReference type="ChEBI" id="CHEBI:61527"/>
        <dbReference type="EC" id="2.6.1.16"/>
    </reaction>
</comment>
<dbReference type="SUPFAM" id="SSF53697">
    <property type="entry name" value="SIS domain"/>
    <property type="match status" value="1"/>
</dbReference>
<dbReference type="Gene3D" id="3.60.20.10">
    <property type="entry name" value="Glutamine Phosphoribosylpyrophosphate, subunit 1, domain 1"/>
    <property type="match status" value="1"/>
</dbReference>
<keyword evidence="5" id="KW-0315">Glutamine amidotransferase</keyword>
<feature type="compositionally biased region" description="Basic and acidic residues" evidence="8">
    <location>
        <begin position="227"/>
        <end position="244"/>
    </location>
</feature>
<evidence type="ECO:0000256" key="3">
    <source>
        <dbReference type="ARBA" id="ARBA00022576"/>
    </source>
</evidence>
<keyword evidence="6" id="KW-0040">ANK repeat</keyword>
<feature type="domain" description="Glutamine amidotransferase type-2" evidence="9">
    <location>
        <begin position="4"/>
        <end position="297"/>
    </location>
</feature>
<dbReference type="Gene3D" id="3.40.50.10490">
    <property type="entry name" value="Glucose-6-phosphate isomerase like protein, domain 1"/>
    <property type="match status" value="1"/>
</dbReference>
<dbReference type="InterPro" id="IPR047084">
    <property type="entry name" value="GFAT_N"/>
</dbReference>
<evidence type="ECO:0000256" key="6">
    <source>
        <dbReference type="PROSITE-ProRule" id="PRU00023"/>
    </source>
</evidence>
<dbReference type="InterPro" id="IPR002110">
    <property type="entry name" value="Ankyrin_rpt"/>
</dbReference>
<dbReference type="InterPro" id="IPR011989">
    <property type="entry name" value="ARM-like"/>
</dbReference>
<evidence type="ECO:0000313" key="11">
    <source>
        <dbReference type="Proteomes" id="UP000479000"/>
    </source>
</evidence>
<protein>
    <recommendedName>
        <fullName evidence="2">glutamine--fructose-6-phosphate transaminase (isomerizing)</fullName>
        <ecNumber evidence="2">2.6.1.16</ecNumber>
    </recommendedName>
</protein>
<dbReference type="GO" id="GO:0097367">
    <property type="term" value="F:carbohydrate derivative binding"/>
    <property type="evidence" value="ECO:0007669"/>
    <property type="project" value="InterPro"/>
</dbReference>
<dbReference type="SUPFAM" id="SSF48371">
    <property type="entry name" value="ARM repeat"/>
    <property type="match status" value="1"/>
</dbReference>
<keyword evidence="3" id="KW-0032">Aminotransferase</keyword>
<keyword evidence="7" id="KW-0175">Coiled coil</keyword>
<dbReference type="Pfam" id="PF13522">
    <property type="entry name" value="GATase_6"/>
    <property type="match status" value="1"/>
</dbReference>
<dbReference type="OrthoDB" id="15235at2759"/>
<dbReference type="Gene3D" id="1.25.40.20">
    <property type="entry name" value="Ankyrin repeat-containing domain"/>
    <property type="match status" value="1"/>
</dbReference>
<feature type="region of interest" description="Disordered" evidence="8">
    <location>
        <begin position="227"/>
        <end position="254"/>
    </location>
</feature>
<dbReference type="FunFam" id="1.25.40.20:FF:000033">
    <property type="entry name" value="E3 ubiquitin-protein ligase HECTD1 isoform X2"/>
    <property type="match status" value="1"/>
</dbReference>
<sequence length="850" mass="95496">MLCARIFAYLNYLTPKSRKEILELLVNGLKRLEYRGYDSAGVAVDSPDSKGVTIVKKNGKVQALEDEISSLEDKLDFDSITDCHVGISHTRWATHGVPSERNAHPQRSDDEGSFVVIHNGIVTNYKDIKVFLAKKGYTYESDTDTEVIVKLVHHIYHQHPNYSFREVVEHAISQLEGAFALCFKSTHFPGECVATRRGSPLLVGIKTKTRLATDHVPILYSKDPEQIAHSGKAEKTDHRPHGRELPLLPRTDSTSEFQPLEDKEVEYFFASDASAVIEHTNRVIFLEDDDVAAVKDGRLSIHRLRRSLDDPHAREITTVKMEIQQIMKGNYSSFMQKEIFEQPESVVNTMRGRMRFDSQSVILGGIKARRSSTFVDSSVRSGFRRSDEVARYLFCPSDTGVTFGSWCPLERTSSSWLCDDRVHFSSRFDMMKQNIPPRWFLSLELEKVIGQFRRTFNIVVSSTCPPRSFLPALCRIFLDECAPDNVLEVTARAITYYLDVSAECTRRIVAMEGAVKAICNRLVVTEMSSRTSKDLAEQCIKVLELICTREAGAVFEAGGLNCVLSLISEHGVHVHKDTLHSAMTVVSRLCTKMEPADSNLPSCVEALSSLLTHDDPHVADGALRCFASLSDRFAFVSHCRITKWLFVMSKTYPFYISRFTRRGVDPAPLADHGLVKELLCRLSNAAGPIPSNVPSGQRSSSLHYAACFGRPSIAKVLLQHGANPDLRDEDGKTPLDKARERVDVGHREVQAILQSPVCSDEVARRCSVLHIHRYRFMIIVAFQDDEDGHLVVLQIIEDLMAKAREIFLDHFARLGVFCKVAQLAAVSSSTPEPHPKLPENVRLVLYLYES</sequence>